<feature type="transmembrane region" description="Helical" evidence="1">
    <location>
        <begin position="140"/>
        <end position="159"/>
    </location>
</feature>
<keyword evidence="1" id="KW-0472">Membrane</keyword>
<gene>
    <name evidence="2" type="ORF">IPO85_15455</name>
</gene>
<comment type="caution">
    <text evidence="2">The sequence shown here is derived from an EMBL/GenBank/DDBJ whole genome shotgun (WGS) entry which is preliminary data.</text>
</comment>
<organism evidence="2 3">
    <name type="scientific">Candidatus Defluviibacterium haderslevense</name>
    <dbReference type="NCBI Taxonomy" id="2981993"/>
    <lineage>
        <taxon>Bacteria</taxon>
        <taxon>Pseudomonadati</taxon>
        <taxon>Bacteroidota</taxon>
        <taxon>Saprospiria</taxon>
        <taxon>Saprospirales</taxon>
        <taxon>Saprospiraceae</taxon>
        <taxon>Candidatus Defluviibacterium</taxon>
    </lineage>
</organism>
<sequence>MDYIKSNYNIISTAIFVLAIVVAHIFSTNNYDWTKNTISDLGSQGYDKKLIMQFGFLAFGLTLSAGILANDLIWRTIPILIFGLCVGLTGIFCTKPFFPQDNYSAIQASIHSASAQIAGAAFTFGIVLQLFYSTAKSEKWIHFVFFILVVGLSASFGLLKNYQGIAQRLLYLISFIWLIKFYKP</sequence>
<evidence type="ECO:0000256" key="1">
    <source>
        <dbReference type="SAM" id="Phobius"/>
    </source>
</evidence>
<dbReference type="AlphaFoldDB" id="A0A9D7SA84"/>
<feature type="transmembrane region" description="Helical" evidence="1">
    <location>
        <begin position="110"/>
        <end position="133"/>
    </location>
</feature>
<feature type="transmembrane region" description="Helical" evidence="1">
    <location>
        <begin position="77"/>
        <end position="98"/>
    </location>
</feature>
<evidence type="ECO:0000313" key="3">
    <source>
        <dbReference type="Proteomes" id="UP000808349"/>
    </source>
</evidence>
<feature type="transmembrane region" description="Helical" evidence="1">
    <location>
        <begin position="7"/>
        <end position="26"/>
    </location>
</feature>
<proteinExistence type="predicted"/>
<keyword evidence="1" id="KW-0812">Transmembrane</keyword>
<keyword evidence="1" id="KW-1133">Transmembrane helix</keyword>
<dbReference type="Proteomes" id="UP000808349">
    <property type="component" value="Unassembled WGS sequence"/>
</dbReference>
<reference evidence="2 3" key="1">
    <citation type="submission" date="2020-10" db="EMBL/GenBank/DDBJ databases">
        <title>Connecting structure to function with the recovery of over 1000 high-quality activated sludge metagenome-assembled genomes encoding full-length rRNA genes using long-read sequencing.</title>
        <authorList>
            <person name="Singleton C.M."/>
            <person name="Petriglieri F."/>
            <person name="Kristensen J.M."/>
            <person name="Kirkegaard R.H."/>
            <person name="Michaelsen T.Y."/>
            <person name="Andersen M.H."/>
            <person name="Karst S.M."/>
            <person name="Dueholm M.S."/>
            <person name="Nielsen P.H."/>
            <person name="Albertsen M."/>
        </authorList>
    </citation>
    <scope>NUCLEOTIDE SEQUENCE [LARGE SCALE GENOMIC DNA]</scope>
    <source>
        <strain evidence="2">Ribe_18-Q3-R11-54_BAT3C.373</strain>
    </source>
</reference>
<dbReference type="EMBL" id="JADKFW010000013">
    <property type="protein sequence ID" value="MBK9718877.1"/>
    <property type="molecule type" value="Genomic_DNA"/>
</dbReference>
<dbReference type="InterPro" id="IPR009339">
    <property type="entry name" value="DUF998"/>
</dbReference>
<dbReference type="Pfam" id="PF06197">
    <property type="entry name" value="DUF998"/>
    <property type="match status" value="1"/>
</dbReference>
<evidence type="ECO:0000313" key="2">
    <source>
        <dbReference type="EMBL" id="MBK9718877.1"/>
    </source>
</evidence>
<name>A0A9D7SA84_9BACT</name>
<accession>A0A9D7SA84</accession>
<feature type="transmembrane region" description="Helical" evidence="1">
    <location>
        <begin position="165"/>
        <end position="182"/>
    </location>
</feature>
<protein>
    <submittedName>
        <fullName evidence="2">DUF998 domain-containing protein</fullName>
    </submittedName>
</protein>
<feature type="transmembrane region" description="Helical" evidence="1">
    <location>
        <begin position="50"/>
        <end position="70"/>
    </location>
</feature>